<feature type="transmembrane region" description="Helical" evidence="6">
    <location>
        <begin position="314"/>
        <end position="334"/>
    </location>
</feature>
<evidence type="ECO:0000256" key="3">
    <source>
        <dbReference type="ARBA" id="ARBA00022692"/>
    </source>
</evidence>
<evidence type="ECO:0000313" key="8">
    <source>
        <dbReference type="EMBL" id="QGY05865.1"/>
    </source>
</evidence>
<dbReference type="InterPro" id="IPR011701">
    <property type="entry name" value="MFS"/>
</dbReference>
<evidence type="ECO:0000259" key="7">
    <source>
        <dbReference type="PROSITE" id="PS50850"/>
    </source>
</evidence>
<feature type="transmembrane region" description="Helical" evidence="6">
    <location>
        <begin position="145"/>
        <end position="168"/>
    </location>
</feature>
<dbReference type="FunFam" id="1.20.1250.20:FF:000018">
    <property type="entry name" value="MFS transporter permease"/>
    <property type="match status" value="1"/>
</dbReference>
<dbReference type="Proteomes" id="UP000012488">
    <property type="component" value="Chromosome"/>
</dbReference>
<feature type="transmembrane region" description="Helical" evidence="6">
    <location>
        <begin position="373"/>
        <end position="396"/>
    </location>
</feature>
<protein>
    <submittedName>
        <fullName evidence="8">MFS transporter</fullName>
    </submittedName>
</protein>
<feature type="transmembrane region" description="Helical" evidence="6">
    <location>
        <begin position="111"/>
        <end position="133"/>
    </location>
</feature>
<feature type="transmembrane region" description="Helical" evidence="6">
    <location>
        <begin position="247"/>
        <end position="269"/>
    </location>
</feature>
<keyword evidence="5 6" id="KW-0472">Membrane</keyword>
<keyword evidence="2" id="KW-0813">Transport</keyword>
<dbReference type="Gene3D" id="1.20.1250.20">
    <property type="entry name" value="MFS general substrate transporter like domains"/>
    <property type="match status" value="2"/>
</dbReference>
<reference evidence="8 9" key="1">
    <citation type="journal article" date="2012" name="Genet. Mol. Biol.">
        <title>Analysis of 16S rRNA and mxaF genes revealing insights into Methylobacterium niche-specific plant association.</title>
        <authorList>
            <person name="Dourado M.N."/>
            <person name="Andreote F.D."/>
            <person name="Dini-Andreote F."/>
            <person name="Conti R."/>
            <person name="Araujo J.M."/>
            <person name="Araujo W.L."/>
        </authorList>
    </citation>
    <scope>NUCLEOTIDE SEQUENCE [LARGE SCALE GENOMIC DNA]</scope>
    <source>
        <strain evidence="8 9">SR1.6/6</strain>
    </source>
</reference>
<proteinExistence type="predicted"/>
<evidence type="ECO:0000256" key="6">
    <source>
        <dbReference type="SAM" id="Phobius"/>
    </source>
</evidence>
<feature type="transmembrane region" description="Helical" evidence="6">
    <location>
        <begin position="402"/>
        <end position="425"/>
    </location>
</feature>
<comment type="subcellular location">
    <subcellularLocation>
        <location evidence="1">Membrane</location>
        <topology evidence="1">Multi-pass membrane protein</topology>
    </subcellularLocation>
</comment>
<dbReference type="EMBL" id="CP043538">
    <property type="protein sequence ID" value="QGY05865.1"/>
    <property type="molecule type" value="Genomic_DNA"/>
</dbReference>
<evidence type="ECO:0000256" key="4">
    <source>
        <dbReference type="ARBA" id="ARBA00022989"/>
    </source>
</evidence>
<feature type="transmembrane region" description="Helical" evidence="6">
    <location>
        <begin position="87"/>
        <end position="105"/>
    </location>
</feature>
<feature type="domain" description="Major facilitator superfamily (MFS) profile" evidence="7">
    <location>
        <begin position="21"/>
        <end position="429"/>
    </location>
</feature>
<dbReference type="AlphaFoldDB" id="A0A6B9G1P4"/>
<keyword evidence="3 6" id="KW-0812">Transmembrane</keyword>
<feature type="transmembrane region" description="Helical" evidence="6">
    <location>
        <begin position="281"/>
        <end position="302"/>
    </location>
</feature>
<keyword evidence="4 6" id="KW-1133">Transmembrane helix</keyword>
<dbReference type="SUPFAM" id="SSF103473">
    <property type="entry name" value="MFS general substrate transporter"/>
    <property type="match status" value="1"/>
</dbReference>
<dbReference type="KEGG" id="mmes:MMSR116_31190"/>
<dbReference type="InterPro" id="IPR020846">
    <property type="entry name" value="MFS_dom"/>
</dbReference>
<evidence type="ECO:0000256" key="5">
    <source>
        <dbReference type="ARBA" id="ARBA00023136"/>
    </source>
</evidence>
<sequence length="441" mass="47403">MKLVADDAPEAAVYRRIILRLIPFLLLLYLICYIDRVNIGFAKLQFMDDLGLNEAQYGLATGLFFVTYSLFDIPSNLMLARIGVRKTLLRIMIAWGLLTAAQMFIQSAGHLYLVRILFGAAEAGFIPGIMLYLTYWFPNRYRGRVVSLFLMGVPLSGIIGGPISGTIMQGLNDVWGLRGWQWLFLLEGVPAVILGFVAYWYLDDKPSDARWLAQTDKAQLESDLREDRARGGPGEKHSFAEALRDPLLYAMAFMNFAVNCGTNAVSFWTPTLLKGTGLTNLGTIGWLTGGLSAVSAVAMILIGRNSDRTLERRWHFAACGVLGAGAFLCLPLAAGDTAATVVILTLAAIGNFSVFSIYWTIPTSYLKGRGAAGGIALASMVGAMGSGVSPTIIGYLRVQTGSLYVGLAAVAAIVLAGVATALLTLPSRRVAGPIVADPVST</sequence>
<name>A0A6B9G1P4_9HYPH</name>
<dbReference type="CDD" id="cd17319">
    <property type="entry name" value="MFS_ExuT_GudP_like"/>
    <property type="match status" value="1"/>
</dbReference>
<dbReference type="OrthoDB" id="9773957at2"/>
<feature type="transmembrane region" description="Helical" evidence="6">
    <location>
        <begin position="340"/>
        <end position="361"/>
    </location>
</feature>
<dbReference type="Pfam" id="PF07690">
    <property type="entry name" value="MFS_1"/>
    <property type="match status" value="1"/>
</dbReference>
<dbReference type="PANTHER" id="PTHR43791">
    <property type="entry name" value="PERMEASE-RELATED"/>
    <property type="match status" value="1"/>
</dbReference>
<feature type="transmembrane region" description="Helical" evidence="6">
    <location>
        <begin position="180"/>
        <end position="202"/>
    </location>
</feature>
<dbReference type="InterPro" id="IPR036259">
    <property type="entry name" value="MFS_trans_sf"/>
</dbReference>
<organism evidence="8 9">
    <name type="scientific">Methylobacterium mesophilicum SR1.6/6</name>
    <dbReference type="NCBI Taxonomy" id="908290"/>
    <lineage>
        <taxon>Bacteria</taxon>
        <taxon>Pseudomonadati</taxon>
        <taxon>Pseudomonadota</taxon>
        <taxon>Alphaproteobacteria</taxon>
        <taxon>Hyphomicrobiales</taxon>
        <taxon>Methylobacteriaceae</taxon>
        <taxon>Methylobacterium</taxon>
    </lineage>
</organism>
<feature type="transmembrane region" description="Helical" evidence="6">
    <location>
        <begin position="21"/>
        <end position="39"/>
    </location>
</feature>
<gene>
    <name evidence="8" type="ORF">MMSR116_31190</name>
</gene>
<evidence type="ECO:0000313" key="9">
    <source>
        <dbReference type="Proteomes" id="UP000012488"/>
    </source>
</evidence>
<evidence type="ECO:0000256" key="2">
    <source>
        <dbReference type="ARBA" id="ARBA00022448"/>
    </source>
</evidence>
<dbReference type="PANTHER" id="PTHR43791:SF36">
    <property type="entry name" value="TRANSPORTER, PUTATIVE (AFU_ORTHOLOGUE AFUA_6G08340)-RELATED"/>
    <property type="match status" value="1"/>
</dbReference>
<dbReference type="RefSeq" id="WP_010687010.1">
    <property type="nucleotide sequence ID" value="NZ_CP043538.1"/>
</dbReference>
<accession>A0A6B9G1P4</accession>
<feature type="transmembrane region" description="Helical" evidence="6">
    <location>
        <begin position="59"/>
        <end position="80"/>
    </location>
</feature>
<dbReference type="PROSITE" id="PS50850">
    <property type="entry name" value="MFS"/>
    <property type="match status" value="1"/>
</dbReference>
<reference evidence="8 9" key="2">
    <citation type="journal article" date="2013" name="Genome Announc.">
        <title>Draft Genome Sequence of Methylobacterium mesophilicum Strain SR1.6/6, Isolated from Citrus sinensis.</title>
        <authorList>
            <person name="Marinho Almeida D."/>
            <person name="Dini-Andreote F."/>
            <person name="Camargo Neves A.A."/>
            <person name="Juca Ramos R.T."/>
            <person name="Andreote F.D."/>
            <person name="Carneiro A.R."/>
            <person name="Oliveira de Souza Lima A."/>
            <person name="Caracciolo Gomes de Sa P.H."/>
            <person name="Ribeiro Barbosa M.S."/>
            <person name="Araujo W.L."/>
            <person name="Silva A."/>
        </authorList>
    </citation>
    <scope>NUCLEOTIDE SEQUENCE [LARGE SCALE GENOMIC DNA]</scope>
    <source>
        <strain evidence="8 9">SR1.6/6</strain>
    </source>
</reference>
<dbReference type="GO" id="GO:0016020">
    <property type="term" value="C:membrane"/>
    <property type="evidence" value="ECO:0007669"/>
    <property type="project" value="UniProtKB-SubCell"/>
</dbReference>
<dbReference type="GO" id="GO:0022857">
    <property type="term" value="F:transmembrane transporter activity"/>
    <property type="evidence" value="ECO:0007669"/>
    <property type="project" value="InterPro"/>
</dbReference>
<evidence type="ECO:0000256" key="1">
    <source>
        <dbReference type="ARBA" id="ARBA00004141"/>
    </source>
</evidence>